<dbReference type="AlphaFoldDB" id="A0A841Q5Z2"/>
<dbReference type="EMBL" id="JACHGH010000006">
    <property type="protein sequence ID" value="MBB6453830.1"/>
    <property type="molecule type" value="Genomic_DNA"/>
</dbReference>
<organism evidence="1 2">
    <name type="scientific">Salirhabdus euzebyi</name>
    <dbReference type="NCBI Taxonomy" id="394506"/>
    <lineage>
        <taxon>Bacteria</taxon>
        <taxon>Bacillati</taxon>
        <taxon>Bacillota</taxon>
        <taxon>Bacilli</taxon>
        <taxon>Bacillales</taxon>
        <taxon>Bacillaceae</taxon>
        <taxon>Salirhabdus</taxon>
    </lineage>
</organism>
<protein>
    <recommendedName>
        <fullName evidence="3">Stage VI sporulation protein F</fullName>
    </recommendedName>
</protein>
<evidence type="ECO:0000313" key="2">
    <source>
        <dbReference type="Proteomes" id="UP000581688"/>
    </source>
</evidence>
<accession>A0A841Q5Z2</accession>
<proteinExistence type="predicted"/>
<reference evidence="1 2" key="1">
    <citation type="submission" date="2020-08" db="EMBL/GenBank/DDBJ databases">
        <title>Genomic Encyclopedia of Type Strains, Phase IV (KMG-IV): sequencing the most valuable type-strain genomes for metagenomic binning, comparative biology and taxonomic classification.</title>
        <authorList>
            <person name="Goeker M."/>
        </authorList>
    </citation>
    <scope>NUCLEOTIDE SEQUENCE [LARGE SCALE GENOMIC DNA]</scope>
    <source>
        <strain evidence="1 2">DSM 19612</strain>
    </source>
</reference>
<gene>
    <name evidence="1" type="ORF">HNQ94_002281</name>
</gene>
<evidence type="ECO:0000313" key="1">
    <source>
        <dbReference type="EMBL" id="MBB6453830.1"/>
    </source>
</evidence>
<name>A0A841Q5Z2_9BACI</name>
<dbReference type="InterPro" id="IPR025942">
    <property type="entry name" value="SpoVIF"/>
</dbReference>
<sequence>MDKNFLKNIENVTGVKADNILQVAKSFQQADFKDEKTVRNLIHQISKMANKPVTKKMEDQLTKAILSKNIPNLNELKKKL</sequence>
<dbReference type="Proteomes" id="UP000581688">
    <property type="component" value="Unassembled WGS sequence"/>
</dbReference>
<dbReference type="RefSeq" id="WP_174496624.1">
    <property type="nucleotide sequence ID" value="NZ_CADDWK010000008.1"/>
</dbReference>
<evidence type="ECO:0008006" key="3">
    <source>
        <dbReference type="Google" id="ProtNLM"/>
    </source>
</evidence>
<comment type="caution">
    <text evidence="1">The sequence shown here is derived from an EMBL/GenBank/DDBJ whole genome shotgun (WGS) entry which is preliminary data.</text>
</comment>
<keyword evidence="2" id="KW-1185">Reference proteome</keyword>
<dbReference type="Pfam" id="PF14069">
    <property type="entry name" value="SpoVIF"/>
    <property type="match status" value="1"/>
</dbReference>